<comment type="caution">
    <text evidence="2">The sequence shown here is derived from an EMBL/GenBank/DDBJ whole genome shotgun (WGS) entry which is preliminary data.</text>
</comment>
<evidence type="ECO:0000313" key="2">
    <source>
        <dbReference type="EMBL" id="EDM76253.1"/>
    </source>
</evidence>
<dbReference type="SUPFAM" id="SSF55447">
    <property type="entry name" value="CO dehydrogenase flavoprotein C-terminal domain-like"/>
    <property type="match status" value="1"/>
</dbReference>
<organism evidence="2 3">
    <name type="scientific">Plesiocystis pacifica SIR-1</name>
    <dbReference type="NCBI Taxonomy" id="391625"/>
    <lineage>
        <taxon>Bacteria</taxon>
        <taxon>Pseudomonadati</taxon>
        <taxon>Myxococcota</taxon>
        <taxon>Polyangia</taxon>
        <taxon>Nannocystales</taxon>
        <taxon>Nannocystaceae</taxon>
        <taxon>Plesiocystis</taxon>
    </lineage>
</organism>
<reference evidence="2 3" key="1">
    <citation type="submission" date="2007-06" db="EMBL/GenBank/DDBJ databases">
        <authorList>
            <person name="Shimkets L."/>
            <person name="Ferriera S."/>
            <person name="Johnson J."/>
            <person name="Kravitz S."/>
            <person name="Beeson K."/>
            <person name="Sutton G."/>
            <person name="Rogers Y.-H."/>
            <person name="Friedman R."/>
            <person name="Frazier M."/>
            <person name="Venter J.C."/>
        </authorList>
    </citation>
    <scope>NUCLEOTIDE SEQUENCE [LARGE SCALE GENOMIC DNA]</scope>
    <source>
        <strain evidence="2 3">SIR-1</strain>
    </source>
</reference>
<dbReference type="Gene3D" id="3.30.390.50">
    <property type="entry name" value="CO dehydrogenase flavoprotein, C-terminal domain"/>
    <property type="match status" value="1"/>
</dbReference>
<dbReference type="InterPro" id="IPR002346">
    <property type="entry name" value="Mopterin_DH_FAD-bd"/>
</dbReference>
<protein>
    <submittedName>
        <fullName evidence="2">Molybdopterin dehydrogenase, FAD-binding protein</fullName>
    </submittedName>
</protein>
<evidence type="ECO:0000313" key="3">
    <source>
        <dbReference type="Proteomes" id="UP000005801"/>
    </source>
</evidence>
<dbReference type="PANTHER" id="PTHR42659">
    <property type="entry name" value="XANTHINE DEHYDROGENASE SUBUNIT C-RELATED"/>
    <property type="match status" value="1"/>
</dbReference>
<dbReference type="PANTHER" id="PTHR42659:SF1">
    <property type="entry name" value="OXIDOREDUCTASE"/>
    <property type="match status" value="1"/>
</dbReference>
<dbReference type="PROSITE" id="PS51387">
    <property type="entry name" value="FAD_PCMH"/>
    <property type="match status" value="1"/>
</dbReference>
<dbReference type="AlphaFoldDB" id="A6GD15"/>
<dbReference type="GO" id="GO:0071949">
    <property type="term" value="F:FAD binding"/>
    <property type="evidence" value="ECO:0007669"/>
    <property type="project" value="InterPro"/>
</dbReference>
<dbReference type="SMART" id="SM01092">
    <property type="entry name" value="CO_deh_flav_C"/>
    <property type="match status" value="1"/>
</dbReference>
<gene>
    <name evidence="2" type="ORF">PPSIR1_42296</name>
</gene>
<name>A6GD15_9BACT</name>
<evidence type="ECO:0000259" key="1">
    <source>
        <dbReference type="PROSITE" id="PS51387"/>
    </source>
</evidence>
<dbReference type="InterPro" id="IPR036683">
    <property type="entry name" value="CO_DH_flav_C_dom_sf"/>
</dbReference>
<dbReference type="EMBL" id="ABCS01000069">
    <property type="protein sequence ID" value="EDM76253.1"/>
    <property type="molecule type" value="Genomic_DNA"/>
</dbReference>
<dbReference type="InterPro" id="IPR005107">
    <property type="entry name" value="CO_DH_flav_C"/>
</dbReference>
<dbReference type="Pfam" id="PF03450">
    <property type="entry name" value="CO_deh_flav_C"/>
    <property type="match status" value="1"/>
</dbReference>
<keyword evidence="3" id="KW-1185">Reference proteome</keyword>
<proteinExistence type="predicted"/>
<dbReference type="Gene3D" id="3.30.465.10">
    <property type="match status" value="1"/>
</dbReference>
<dbReference type="GO" id="GO:0016491">
    <property type="term" value="F:oxidoreductase activity"/>
    <property type="evidence" value="ECO:0007669"/>
    <property type="project" value="InterPro"/>
</dbReference>
<accession>A6GD15</accession>
<dbReference type="STRING" id="391625.PPSIR1_42296"/>
<dbReference type="InterPro" id="IPR016169">
    <property type="entry name" value="FAD-bd_PCMH_sub2"/>
</dbReference>
<sequence>MIAMSAYTRAKTIEDVTQSGAELRAGGTDIQERLRSGVTSLPIVDVAAIPGLDGVELHDDRAGIGALVSIRAVGAHPELQRRYPALTLPAQLLATPQARLRGTMGGVLCQRTRCWYYRSRHMPCPKKGNAERCPSRAGNHHFGVVFDFGPCVYPHPSSIGCALLTYDAELSVTGRGRMPVAELYGDGSALRDHSLDPGEMITAIHMPAAAAGERGGYQRLMSRALAEWPLVEVVVRLVVEDGVVRLARVGIGGVANVPFRLTEVEEALEGEAATDAEFEAAAKLATTRAKPLPQTQYKLPMVEALVLSTLLQARDEGGGDLDFAM</sequence>
<dbReference type="eggNOG" id="COG1319">
    <property type="taxonomic scope" value="Bacteria"/>
</dbReference>
<dbReference type="InterPro" id="IPR051312">
    <property type="entry name" value="Diverse_Substr_Oxidored"/>
</dbReference>
<dbReference type="InterPro" id="IPR036318">
    <property type="entry name" value="FAD-bd_PCMH-like_sf"/>
</dbReference>
<dbReference type="Pfam" id="PF00941">
    <property type="entry name" value="FAD_binding_5"/>
    <property type="match status" value="1"/>
</dbReference>
<dbReference type="Proteomes" id="UP000005801">
    <property type="component" value="Unassembled WGS sequence"/>
</dbReference>
<feature type="domain" description="FAD-binding PCMH-type" evidence="1">
    <location>
        <begin position="1"/>
        <end position="211"/>
    </location>
</feature>
<dbReference type="InterPro" id="IPR016166">
    <property type="entry name" value="FAD-bd_PCMH"/>
</dbReference>
<dbReference type="SUPFAM" id="SSF56176">
    <property type="entry name" value="FAD-binding/transporter-associated domain-like"/>
    <property type="match status" value="1"/>
</dbReference>